<dbReference type="EMBL" id="VDEP01000173">
    <property type="protein sequence ID" value="KAA1126009.1"/>
    <property type="molecule type" value="Genomic_DNA"/>
</dbReference>
<evidence type="ECO:0000313" key="2">
    <source>
        <dbReference type="EMBL" id="KAA1126009.1"/>
    </source>
</evidence>
<evidence type="ECO:0000313" key="4">
    <source>
        <dbReference type="Proteomes" id="UP000325313"/>
    </source>
</evidence>
<protein>
    <submittedName>
        <fullName evidence="1">Uncharacterized protein</fullName>
    </submittedName>
</protein>
<name>A0A5B0PAF9_PUCGR</name>
<comment type="caution">
    <text evidence="1">The sequence shown here is derived from an EMBL/GenBank/DDBJ whole genome shotgun (WGS) entry which is preliminary data.</text>
</comment>
<dbReference type="Proteomes" id="UP000325313">
    <property type="component" value="Unassembled WGS sequence"/>
</dbReference>
<reference evidence="3 4" key="1">
    <citation type="submission" date="2019-05" db="EMBL/GenBank/DDBJ databases">
        <title>Emergence of the Ug99 lineage of the wheat stem rust pathogen through somatic hybridization.</title>
        <authorList>
            <person name="Li F."/>
            <person name="Upadhyaya N.M."/>
            <person name="Sperschneider J."/>
            <person name="Matny O."/>
            <person name="Nguyen-Phuc H."/>
            <person name="Mago R."/>
            <person name="Raley C."/>
            <person name="Miller M.E."/>
            <person name="Silverstein K.A.T."/>
            <person name="Henningsen E."/>
            <person name="Hirsch C.D."/>
            <person name="Visser B."/>
            <person name="Pretorius Z.A."/>
            <person name="Steffenson B.J."/>
            <person name="Schwessinger B."/>
            <person name="Dodds P.N."/>
            <person name="Figueroa M."/>
        </authorList>
    </citation>
    <scope>NUCLEOTIDE SEQUENCE [LARGE SCALE GENOMIC DNA]</scope>
    <source>
        <strain evidence="1">21-0</strain>
        <strain evidence="2 4">Ug99</strain>
    </source>
</reference>
<organism evidence="1 3">
    <name type="scientific">Puccinia graminis f. sp. tritici</name>
    <dbReference type="NCBI Taxonomy" id="56615"/>
    <lineage>
        <taxon>Eukaryota</taxon>
        <taxon>Fungi</taxon>
        <taxon>Dikarya</taxon>
        <taxon>Basidiomycota</taxon>
        <taxon>Pucciniomycotina</taxon>
        <taxon>Pucciniomycetes</taxon>
        <taxon>Pucciniales</taxon>
        <taxon>Pucciniaceae</taxon>
        <taxon>Puccinia</taxon>
    </lineage>
</organism>
<sequence>MEPVIVTCFGARPAILLGPRTSILLSFITRLVGVGRPEGVHDGQLCAMATPNGQRLHHLKEISEVLRMP</sequence>
<accession>A0A5B0PAF9</accession>
<dbReference type="EMBL" id="VSWC01000066">
    <property type="protein sequence ID" value="KAA1097762.1"/>
    <property type="molecule type" value="Genomic_DNA"/>
</dbReference>
<gene>
    <name evidence="1" type="ORF">PGT21_019152</name>
    <name evidence="2" type="ORF">PGTUg99_011072</name>
</gene>
<keyword evidence="3" id="KW-1185">Reference proteome</keyword>
<dbReference type="Proteomes" id="UP000324748">
    <property type="component" value="Unassembled WGS sequence"/>
</dbReference>
<evidence type="ECO:0000313" key="1">
    <source>
        <dbReference type="EMBL" id="KAA1097762.1"/>
    </source>
</evidence>
<proteinExistence type="predicted"/>
<evidence type="ECO:0000313" key="3">
    <source>
        <dbReference type="Proteomes" id="UP000324748"/>
    </source>
</evidence>
<dbReference type="AlphaFoldDB" id="A0A5B0PAF9"/>